<dbReference type="Pfam" id="PF01790">
    <property type="entry name" value="LGT"/>
    <property type="match status" value="1"/>
</dbReference>
<feature type="transmembrane region" description="Helical" evidence="7">
    <location>
        <begin position="15"/>
        <end position="33"/>
    </location>
</feature>
<dbReference type="NCBIfam" id="TIGR00544">
    <property type="entry name" value="lgt"/>
    <property type="match status" value="1"/>
</dbReference>
<protein>
    <recommendedName>
        <fullName evidence="7">Phosphatidylglycerol--prolipoprotein diacylglyceryl transferase</fullName>
        <ecNumber evidence="7">2.5.1.145</ecNumber>
    </recommendedName>
</protein>
<feature type="transmembrane region" description="Helical" evidence="7">
    <location>
        <begin position="225"/>
        <end position="244"/>
    </location>
</feature>
<dbReference type="RefSeq" id="WP_250342056.1">
    <property type="nucleotide sequence ID" value="NZ_CP097885.1"/>
</dbReference>
<dbReference type="HAMAP" id="MF_01147">
    <property type="entry name" value="Lgt"/>
    <property type="match status" value="1"/>
</dbReference>
<feature type="transmembrane region" description="Helical" evidence="7">
    <location>
        <begin position="196"/>
        <end position="213"/>
    </location>
</feature>
<dbReference type="GO" id="GO:0008961">
    <property type="term" value="F:phosphatidylglycerol-prolipoprotein diacylglyceryl transferase activity"/>
    <property type="evidence" value="ECO:0007669"/>
    <property type="project" value="UniProtKB-EC"/>
</dbReference>
<dbReference type="PANTHER" id="PTHR30589">
    <property type="entry name" value="PROLIPOPROTEIN DIACYLGLYCERYL TRANSFERASE"/>
    <property type="match status" value="1"/>
</dbReference>
<accession>A0ABY4TLV3</accession>
<keyword evidence="4 7" id="KW-0812">Transmembrane</keyword>
<reference evidence="8 9" key="1">
    <citation type="submission" date="2022-05" db="EMBL/GenBank/DDBJ databases">
        <title>Identification of Peptoniphilus vaginalis-like Bacteria, Peptoniphilus septimus sp. nov. from Blood Cultures in a Cervical Cancer Patient receiving Chemotherapy: Case and Implications.</title>
        <authorList>
            <person name="Zhan X.-Y."/>
        </authorList>
    </citation>
    <scope>NUCLEOTIDE SEQUENCE [LARGE SCALE GENOMIC DNA]</scope>
    <source>
        <strain evidence="8 9">SAHP1</strain>
    </source>
</reference>
<comment type="catalytic activity">
    <reaction evidence="7">
        <text>L-cysteinyl-[prolipoprotein] + a 1,2-diacyl-sn-glycero-3-phospho-(1'-sn-glycerol) = an S-1,2-diacyl-sn-glyceryl-L-cysteinyl-[prolipoprotein] + sn-glycerol 1-phosphate + H(+)</text>
        <dbReference type="Rhea" id="RHEA:56712"/>
        <dbReference type="Rhea" id="RHEA-COMP:14679"/>
        <dbReference type="Rhea" id="RHEA-COMP:14680"/>
        <dbReference type="ChEBI" id="CHEBI:15378"/>
        <dbReference type="ChEBI" id="CHEBI:29950"/>
        <dbReference type="ChEBI" id="CHEBI:57685"/>
        <dbReference type="ChEBI" id="CHEBI:64716"/>
        <dbReference type="ChEBI" id="CHEBI:140658"/>
        <dbReference type="EC" id="2.5.1.145"/>
    </reaction>
</comment>
<keyword evidence="5 7" id="KW-1133">Transmembrane helix</keyword>
<evidence type="ECO:0000256" key="4">
    <source>
        <dbReference type="ARBA" id="ARBA00022692"/>
    </source>
</evidence>
<gene>
    <name evidence="7 8" type="primary">lgt</name>
    <name evidence="8" type="ORF">M9426_00050</name>
</gene>
<evidence type="ECO:0000313" key="9">
    <source>
        <dbReference type="Proteomes" id="UP001056218"/>
    </source>
</evidence>
<evidence type="ECO:0000256" key="3">
    <source>
        <dbReference type="ARBA" id="ARBA00022679"/>
    </source>
</evidence>
<comment type="similarity">
    <text evidence="1 7">Belongs to the Lgt family.</text>
</comment>
<sequence>MNINPVAFTIFGLEVKWYGILIALGVFLAILITESMAKKKSYKNGLYKDVGNDVSLFAVIIGVLGARLYYVIFEWDYYSQHLNEIFAIRNGGLAIYGGIIAGGLTIYIFTRFKKINFWTLADCIAPGLALAQSIGRWGNYINGEAHGGVTNVPWAILVDGQRVHPTFFYESFVNFLIFLFLYFYLSKKQKFEGQLISFYLICYGIARFFIEGMRTDSLYIGNFRVSQLVSIGIVIFGLAIRFIAKSRQENK</sequence>
<dbReference type="InterPro" id="IPR001640">
    <property type="entry name" value="Lgt"/>
</dbReference>
<comment type="subcellular location">
    <subcellularLocation>
        <location evidence="7">Cell membrane</location>
        <topology evidence="7">Multi-pass membrane protein</topology>
    </subcellularLocation>
</comment>
<feature type="transmembrane region" description="Helical" evidence="7">
    <location>
        <begin position="167"/>
        <end position="184"/>
    </location>
</feature>
<evidence type="ECO:0000256" key="7">
    <source>
        <dbReference type="HAMAP-Rule" id="MF_01147"/>
    </source>
</evidence>
<evidence type="ECO:0000256" key="2">
    <source>
        <dbReference type="ARBA" id="ARBA00022475"/>
    </source>
</evidence>
<comment type="function">
    <text evidence="7">Catalyzes the transfer of the diacylglyceryl group from phosphatidylglycerol to the sulfhydryl group of the N-terminal cysteine of a prolipoprotein, the first step in the formation of mature lipoproteins.</text>
</comment>
<dbReference type="PROSITE" id="PS01311">
    <property type="entry name" value="LGT"/>
    <property type="match status" value="1"/>
</dbReference>
<name>A0ABY4TLV3_9FIRM</name>
<keyword evidence="6 7" id="KW-0472">Membrane</keyword>
<evidence type="ECO:0000256" key="6">
    <source>
        <dbReference type="ARBA" id="ARBA00023136"/>
    </source>
</evidence>
<dbReference type="Proteomes" id="UP001056218">
    <property type="component" value="Chromosome"/>
</dbReference>
<feature type="transmembrane region" description="Helical" evidence="7">
    <location>
        <begin position="93"/>
        <end position="110"/>
    </location>
</feature>
<evidence type="ECO:0000256" key="5">
    <source>
        <dbReference type="ARBA" id="ARBA00022989"/>
    </source>
</evidence>
<keyword evidence="9" id="KW-1185">Reference proteome</keyword>
<feature type="transmembrane region" description="Helical" evidence="7">
    <location>
        <begin position="54"/>
        <end position="73"/>
    </location>
</feature>
<organism evidence="8 9">
    <name type="scientific">Peptoniphilus genitalis</name>
    <dbReference type="NCBI Taxonomy" id="3036303"/>
    <lineage>
        <taxon>Bacteria</taxon>
        <taxon>Bacillati</taxon>
        <taxon>Bacillota</taxon>
        <taxon>Tissierellia</taxon>
        <taxon>Tissierellales</taxon>
        <taxon>Peptoniphilaceae</taxon>
        <taxon>Peptoniphilus</taxon>
    </lineage>
</organism>
<keyword evidence="3 7" id="KW-0808">Transferase</keyword>
<proteinExistence type="inferred from homology"/>
<keyword evidence="2 7" id="KW-1003">Cell membrane</keyword>
<comment type="pathway">
    <text evidence="7">Protein modification; lipoprotein biosynthesis (diacylglyceryl transfer).</text>
</comment>
<evidence type="ECO:0000313" key="8">
    <source>
        <dbReference type="EMBL" id="URN41438.1"/>
    </source>
</evidence>
<dbReference type="PANTHER" id="PTHR30589:SF0">
    <property type="entry name" value="PHOSPHATIDYLGLYCEROL--PROLIPOPROTEIN DIACYLGLYCERYL TRANSFERASE"/>
    <property type="match status" value="1"/>
</dbReference>
<dbReference type="EMBL" id="CP097885">
    <property type="protein sequence ID" value="URN41438.1"/>
    <property type="molecule type" value="Genomic_DNA"/>
</dbReference>
<feature type="transmembrane region" description="Helical" evidence="7">
    <location>
        <begin position="117"/>
        <end position="135"/>
    </location>
</feature>
<dbReference type="EC" id="2.5.1.145" evidence="7"/>
<feature type="binding site" evidence="7">
    <location>
        <position position="136"/>
    </location>
    <ligand>
        <name>a 1,2-diacyl-sn-glycero-3-phospho-(1'-sn-glycerol)</name>
        <dbReference type="ChEBI" id="CHEBI:64716"/>
    </ligand>
</feature>
<evidence type="ECO:0000256" key="1">
    <source>
        <dbReference type="ARBA" id="ARBA00007150"/>
    </source>
</evidence>